<keyword evidence="4 5" id="KW-0206">Cytoskeleton</keyword>
<proteinExistence type="inferred from homology"/>
<dbReference type="EMBL" id="PYSW02000001">
    <property type="protein sequence ID" value="KAG2393871.1"/>
    <property type="molecule type" value="Genomic_DNA"/>
</dbReference>
<evidence type="ECO:0000259" key="7">
    <source>
        <dbReference type="Pfam" id="PF04130"/>
    </source>
</evidence>
<dbReference type="Proteomes" id="UP000816034">
    <property type="component" value="Unassembled WGS sequence"/>
</dbReference>
<dbReference type="InterPro" id="IPR042241">
    <property type="entry name" value="GCP_C_sf"/>
</dbReference>
<evidence type="ECO:0000256" key="6">
    <source>
        <dbReference type="SAM" id="MobiDB-lite"/>
    </source>
</evidence>
<comment type="subcellular location">
    <subcellularLocation>
        <location evidence="5">Cytoplasm</location>
        <location evidence="5">Cytoskeleton</location>
        <location evidence="5">Microtubule organizing center</location>
    </subcellularLocation>
</comment>
<sequence>MTQVAWDDDLLEEYKKSFADSKSDDELSDWSEENDTAEERESTEIQFKNQNAKQKFPFRNIEDQFISGSSTNISGFFGTIDEGETLHDHNIDDTKYYSSLFGDENDHHDTECINNVQSIPLAKKELFYSLNFDPNKLITVHVPFTHFPHQQLFEHYTIYKISQTPPLGNYRVVTPCNHMVKQHDLIREIFSMLRGHEGSIFKINNHGSFELSHPNISVSFISRTLLHTVLKFFIQISNDLESINVKCIRNIHSVKSIILQSYYSTLLEVILEIRSELSEMERQNQLGNMKDNLQSLTLLSLRTLLFRTEQKVYILKKLDHQIDYIIDNVMSQRDAISDIISSFYEKITHLQYMHTNTNDEYDLVYRLLMSMLKSYLGIMDSWIFEGIIQDKFQEFMLSKNDNLNVETPLFWTEGFIQSKIPNIFSNTKDKIISIGKSIILMKDIETKHEITLDTSSIGDYMLDKEKPSLYRLLETALDLDSRNGDVNHENFHACETFKTETSPKALTLLRSIHKPRKDNTNENSNTVELSSPISICSESIPIGSIHFMRSPPKKKRMLSLLETEDLYSNTISDPTDNKDKSFFSLATDPFRSDDQTSNIFNLLKKKSLSEVIDFQCVSDNHYMSSSKILEQPIEINFELGLFKNIKEQYSRIAPYLCNLIVYRSKLIDHLTAIRAIFLMEAGDIMDYFSTQLFHLSDRFIAFDFRGITTFDIQMILRDTLRLGVEYPRRYSFATNNSTSFYTTDVFSSLTLEDKISVIFDDTKIKIEDGNFFDGLVFNFELEWPLNVIISTEHVQHYNEVLIFNLKLKQAKQVLEIMSLKTDAFVHRGNAYLKFYSLLNQLKHFISAVQYYMMNRILHTLWNELCDNVLSSQDLDDLRNYHQDYMNKIKDRFLLKKAQFVKNHIFKVVQICITLRTKLNNFKETQREDIFLSELLEMEDEFKKSFKMLLTIINSILSRGIHEHCKLSK</sequence>
<feature type="region of interest" description="Disordered" evidence="6">
    <location>
        <begin position="20"/>
        <end position="44"/>
    </location>
</feature>
<dbReference type="GO" id="GO:0051321">
    <property type="term" value="P:meiotic cell cycle"/>
    <property type="evidence" value="ECO:0007669"/>
    <property type="project" value="TreeGrafter"/>
</dbReference>
<dbReference type="GeneID" id="68096090"/>
<dbReference type="Pfam" id="PF17681">
    <property type="entry name" value="GCP_N_terminal"/>
    <property type="match status" value="1"/>
</dbReference>
<evidence type="ECO:0000259" key="8">
    <source>
        <dbReference type="Pfam" id="PF17681"/>
    </source>
</evidence>
<dbReference type="Pfam" id="PF04130">
    <property type="entry name" value="GCP_C_terminal"/>
    <property type="match status" value="1"/>
</dbReference>
<accession>A0AA88H555</accession>
<comment type="caution">
    <text evidence="9">The sequence shown here is derived from an EMBL/GenBank/DDBJ whole genome shotgun (WGS) entry which is preliminary data.</text>
</comment>
<evidence type="ECO:0000313" key="10">
    <source>
        <dbReference type="Proteomes" id="UP000816034"/>
    </source>
</evidence>
<keyword evidence="3 5" id="KW-0493">Microtubule</keyword>
<dbReference type="GO" id="GO:0005874">
    <property type="term" value="C:microtubule"/>
    <property type="evidence" value="ECO:0007669"/>
    <property type="project" value="UniProtKB-KW"/>
</dbReference>
<reference evidence="9 10" key="1">
    <citation type="journal article" date="2018" name="BMC Genomics">
        <title>The genome of Naegleria lovaniensis, the basis for a comparative approach to unravel pathogenicity factors of the human pathogenic amoeba N. fowleri.</title>
        <authorList>
            <person name="Liechti N."/>
            <person name="Schurch N."/>
            <person name="Bruggmann R."/>
            <person name="Wittwer M."/>
        </authorList>
    </citation>
    <scope>NUCLEOTIDE SEQUENCE [LARGE SCALE GENOMIC DNA]</scope>
    <source>
        <strain evidence="9 10">ATCC 30569</strain>
    </source>
</reference>
<dbReference type="GO" id="GO:0031122">
    <property type="term" value="P:cytoplasmic microtubule organization"/>
    <property type="evidence" value="ECO:0007669"/>
    <property type="project" value="TreeGrafter"/>
</dbReference>
<evidence type="ECO:0000256" key="5">
    <source>
        <dbReference type="RuleBase" id="RU363050"/>
    </source>
</evidence>
<dbReference type="AlphaFoldDB" id="A0AA88H555"/>
<comment type="similarity">
    <text evidence="1 5">Belongs to the TUBGCP family.</text>
</comment>
<feature type="domain" description="Gamma tubulin complex component protein N-terminal" evidence="8">
    <location>
        <begin position="186"/>
        <end position="476"/>
    </location>
</feature>
<evidence type="ECO:0000256" key="1">
    <source>
        <dbReference type="ARBA" id="ARBA00010337"/>
    </source>
</evidence>
<dbReference type="Gene3D" id="1.20.120.1900">
    <property type="entry name" value="Gamma-tubulin complex, C-terminal domain"/>
    <property type="match status" value="1"/>
</dbReference>
<feature type="compositionally biased region" description="Acidic residues" evidence="6">
    <location>
        <begin position="26"/>
        <end position="36"/>
    </location>
</feature>
<dbReference type="PANTHER" id="PTHR19302">
    <property type="entry name" value="GAMMA TUBULIN COMPLEX PROTEIN"/>
    <property type="match status" value="1"/>
</dbReference>
<evidence type="ECO:0000256" key="4">
    <source>
        <dbReference type="ARBA" id="ARBA00023212"/>
    </source>
</evidence>
<dbReference type="InterPro" id="IPR040457">
    <property type="entry name" value="GCP_C"/>
</dbReference>
<dbReference type="InterPro" id="IPR041470">
    <property type="entry name" value="GCP_N"/>
</dbReference>
<gene>
    <name evidence="9" type="ORF">C9374_003635</name>
</gene>
<dbReference type="GO" id="GO:0051011">
    <property type="term" value="F:microtubule minus-end binding"/>
    <property type="evidence" value="ECO:0007669"/>
    <property type="project" value="TreeGrafter"/>
</dbReference>
<dbReference type="PANTHER" id="PTHR19302:SF33">
    <property type="entry name" value="GAMMA-TUBULIN COMPLEX COMPONENT 5"/>
    <property type="match status" value="1"/>
</dbReference>
<dbReference type="GO" id="GO:0043015">
    <property type="term" value="F:gamma-tubulin binding"/>
    <property type="evidence" value="ECO:0007669"/>
    <property type="project" value="InterPro"/>
</dbReference>
<evidence type="ECO:0000256" key="3">
    <source>
        <dbReference type="ARBA" id="ARBA00022701"/>
    </source>
</evidence>
<dbReference type="GO" id="GO:0000930">
    <property type="term" value="C:gamma-tubulin complex"/>
    <property type="evidence" value="ECO:0007669"/>
    <property type="project" value="TreeGrafter"/>
</dbReference>
<feature type="domain" description="Gamma tubulin complex component C-terminal" evidence="7">
    <location>
        <begin position="666"/>
        <end position="955"/>
    </location>
</feature>
<name>A0AA88H555_NAELO</name>
<dbReference type="RefSeq" id="XP_044555765.1">
    <property type="nucleotide sequence ID" value="XM_044693185.1"/>
</dbReference>
<dbReference type="GO" id="GO:0000278">
    <property type="term" value="P:mitotic cell cycle"/>
    <property type="evidence" value="ECO:0007669"/>
    <property type="project" value="TreeGrafter"/>
</dbReference>
<evidence type="ECO:0000313" key="9">
    <source>
        <dbReference type="EMBL" id="KAG2393871.1"/>
    </source>
</evidence>
<dbReference type="GO" id="GO:0051225">
    <property type="term" value="P:spindle assembly"/>
    <property type="evidence" value="ECO:0007669"/>
    <property type="project" value="TreeGrafter"/>
</dbReference>
<keyword evidence="2 5" id="KW-0963">Cytoplasm</keyword>
<dbReference type="GO" id="GO:0007020">
    <property type="term" value="P:microtubule nucleation"/>
    <property type="evidence" value="ECO:0007669"/>
    <property type="project" value="InterPro"/>
</dbReference>
<dbReference type="GO" id="GO:0000922">
    <property type="term" value="C:spindle pole"/>
    <property type="evidence" value="ECO:0007669"/>
    <property type="project" value="InterPro"/>
</dbReference>
<keyword evidence="10" id="KW-1185">Reference proteome</keyword>
<evidence type="ECO:0000256" key="2">
    <source>
        <dbReference type="ARBA" id="ARBA00022490"/>
    </source>
</evidence>
<dbReference type="InterPro" id="IPR007259">
    <property type="entry name" value="GCP"/>
</dbReference>
<organism evidence="9 10">
    <name type="scientific">Naegleria lovaniensis</name>
    <name type="common">Amoeba</name>
    <dbReference type="NCBI Taxonomy" id="51637"/>
    <lineage>
        <taxon>Eukaryota</taxon>
        <taxon>Discoba</taxon>
        <taxon>Heterolobosea</taxon>
        <taxon>Tetramitia</taxon>
        <taxon>Eutetramitia</taxon>
        <taxon>Vahlkampfiidae</taxon>
        <taxon>Naegleria</taxon>
    </lineage>
</organism>
<protein>
    <recommendedName>
        <fullName evidence="5">Spindle pole body component</fullName>
    </recommendedName>
</protein>